<evidence type="ECO:0008006" key="3">
    <source>
        <dbReference type="Google" id="ProtNLM"/>
    </source>
</evidence>
<reference evidence="1 2" key="1">
    <citation type="submission" date="2019-02" db="EMBL/GenBank/DDBJ databases">
        <title>Prokaryotic population dynamics and viral predation in marine succession experiment using metagenomics: the confinement effect.</title>
        <authorList>
            <person name="Haro-Moreno J.M."/>
            <person name="Rodriguez-Valera F."/>
            <person name="Lopez-Perez M."/>
        </authorList>
    </citation>
    <scope>NUCLEOTIDE SEQUENCE [LARGE SCALE GENOMIC DNA]</scope>
    <source>
        <strain evidence="1">MED-G170</strain>
    </source>
</reference>
<name>A0A520MCW0_9GAMM</name>
<evidence type="ECO:0000313" key="1">
    <source>
        <dbReference type="EMBL" id="RZO19072.1"/>
    </source>
</evidence>
<accession>A0A520MCW0</accession>
<organism evidence="1 2">
    <name type="scientific">SAR92 clade bacterium</name>
    <dbReference type="NCBI Taxonomy" id="2315479"/>
    <lineage>
        <taxon>Bacteria</taxon>
        <taxon>Pseudomonadati</taxon>
        <taxon>Pseudomonadota</taxon>
        <taxon>Gammaproteobacteria</taxon>
        <taxon>Cellvibrionales</taxon>
        <taxon>Porticoccaceae</taxon>
        <taxon>SAR92 clade</taxon>
    </lineage>
</organism>
<protein>
    <recommendedName>
        <fullName evidence="3">DUF1579 domain-containing protein</fullName>
    </recommendedName>
</protein>
<dbReference type="Proteomes" id="UP000315889">
    <property type="component" value="Unassembled WGS sequence"/>
</dbReference>
<comment type="caution">
    <text evidence="1">The sequence shown here is derived from an EMBL/GenBank/DDBJ whole genome shotgun (WGS) entry which is preliminary data.</text>
</comment>
<proteinExistence type="predicted"/>
<sequence length="151" mass="16540">MTEVAHSDGFNQMKQMLGKWEGKLTQFTGAVINTSSEFKLVSGGNLITETLIEDGVEMLTTYSDNKDGELVVKHYCALGTQPVFKASKVSSDMVAVSLDESQGGYHPEHHSYVSSMKWMVDADNKDLAVVGSTLYIDGELVEQQSVISRVN</sequence>
<evidence type="ECO:0000313" key="2">
    <source>
        <dbReference type="Proteomes" id="UP000315889"/>
    </source>
</evidence>
<dbReference type="EMBL" id="SHBP01000021">
    <property type="protein sequence ID" value="RZO19072.1"/>
    <property type="molecule type" value="Genomic_DNA"/>
</dbReference>
<dbReference type="AlphaFoldDB" id="A0A520MCW0"/>
<gene>
    <name evidence="1" type="ORF">EVB03_09235</name>
</gene>